<accession>J3L0U7</accession>
<evidence type="ECO:0000313" key="2">
    <source>
        <dbReference type="EnsemblPlants" id="OB01G28530.1"/>
    </source>
</evidence>
<proteinExistence type="predicted"/>
<sequence>MATRCVSAPATACHISRSGHPGSRTASGDRSATPEPGSGGDKDPCGEQRGGSRNPRETGRPLDGSGNAAAWRRQEVAQWGSKRAWRVVADSAKVRVRHNTGATHEVEGGRGTRLQRGRGRRAAVRHNGAIAWGKAAASVQRRGHDTSKNVAQRSDNGSGGGRPMAGWRDTAT</sequence>
<dbReference type="Gramene" id="OB01G28530.1">
    <property type="protein sequence ID" value="OB01G28530.1"/>
    <property type="gene ID" value="OB01G28530"/>
</dbReference>
<feature type="region of interest" description="Disordered" evidence="1">
    <location>
        <begin position="1"/>
        <end position="83"/>
    </location>
</feature>
<protein>
    <submittedName>
        <fullName evidence="2">Uncharacterized protein</fullName>
    </submittedName>
</protein>
<keyword evidence="3" id="KW-1185">Reference proteome</keyword>
<reference evidence="2" key="2">
    <citation type="submission" date="2013-04" db="UniProtKB">
        <authorList>
            <consortium name="EnsemblPlants"/>
        </authorList>
    </citation>
    <scope>IDENTIFICATION</scope>
</reference>
<dbReference type="HOGENOM" id="CLU_1557651_0_0_1"/>
<dbReference type="Proteomes" id="UP000006038">
    <property type="component" value="Chromosome 1"/>
</dbReference>
<organism evidence="2">
    <name type="scientific">Oryza brachyantha</name>
    <name type="common">malo sina</name>
    <dbReference type="NCBI Taxonomy" id="4533"/>
    <lineage>
        <taxon>Eukaryota</taxon>
        <taxon>Viridiplantae</taxon>
        <taxon>Streptophyta</taxon>
        <taxon>Embryophyta</taxon>
        <taxon>Tracheophyta</taxon>
        <taxon>Spermatophyta</taxon>
        <taxon>Magnoliopsida</taxon>
        <taxon>Liliopsida</taxon>
        <taxon>Poales</taxon>
        <taxon>Poaceae</taxon>
        <taxon>BOP clade</taxon>
        <taxon>Oryzoideae</taxon>
        <taxon>Oryzeae</taxon>
        <taxon>Oryzinae</taxon>
        <taxon>Oryza</taxon>
    </lineage>
</organism>
<feature type="region of interest" description="Disordered" evidence="1">
    <location>
        <begin position="104"/>
        <end position="123"/>
    </location>
</feature>
<reference evidence="2" key="1">
    <citation type="journal article" date="2013" name="Nat. Commun.">
        <title>Whole-genome sequencing of Oryza brachyantha reveals mechanisms underlying Oryza genome evolution.</title>
        <authorList>
            <person name="Chen J."/>
            <person name="Huang Q."/>
            <person name="Gao D."/>
            <person name="Wang J."/>
            <person name="Lang Y."/>
            <person name="Liu T."/>
            <person name="Li B."/>
            <person name="Bai Z."/>
            <person name="Luis Goicoechea J."/>
            <person name="Liang C."/>
            <person name="Chen C."/>
            <person name="Zhang W."/>
            <person name="Sun S."/>
            <person name="Liao Y."/>
            <person name="Zhang X."/>
            <person name="Yang L."/>
            <person name="Song C."/>
            <person name="Wang M."/>
            <person name="Shi J."/>
            <person name="Liu G."/>
            <person name="Liu J."/>
            <person name="Zhou H."/>
            <person name="Zhou W."/>
            <person name="Yu Q."/>
            <person name="An N."/>
            <person name="Chen Y."/>
            <person name="Cai Q."/>
            <person name="Wang B."/>
            <person name="Liu B."/>
            <person name="Min J."/>
            <person name="Huang Y."/>
            <person name="Wu H."/>
            <person name="Li Z."/>
            <person name="Zhang Y."/>
            <person name="Yin Y."/>
            <person name="Song W."/>
            <person name="Jiang J."/>
            <person name="Jackson S.A."/>
            <person name="Wing R.A."/>
            <person name="Wang J."/>
            <person name="Chen M."/>
        </authorList>
    </citation>
    <scope>NUCLEOTIDE SEQUENCE [LARGE SCALE GENOMIC DNA]</scope>
    <source>
        <strain evidence="2">cv. IRGC 101232</strain>
    </source>
</reference>
<name>J3L0U7_ORYBR</name>
<dbReference type="AlphaFoldDB" id="J3L0U7"/>
<feature type="compositionally biased region" description="Basic residues" evidence="1">
    <location>
        <begin position="113"/>
        <end position="123"/>
    </location>
</feature>
<evidence type="ECO:0000313" key="3">
    <source>
        <dbReference type="Proteomes" id="UP000006038"/>
    </source>
</evidence>
<feature type="region of interest" description="Disordered" evidence="1">
    <location>
        <begin position="132"/>
        <end position="172"/>
    </location>
</feature>
<dbReference type="EnsemblPlants" id="OB01G28530.1">
    <property type="protein sequence ID" value="OB01G28530.1"/>
    <property type="gene ID" value="OB01G28530"/>
</dbReference>
<evidence type="ECO:0000256" key="1">
    <source>
        <dbReference type="SAM" id="MobiDB-lite"/>
    </source>
</evidence>